<dbReference type="EMBL" id="LOMZ01000001">
    <property type="protein sequence ID" value="PLC11968.1"/>
    <property type="molecule type" value="Genomic_DNA"/>
</dbReference>
<dbReference type="Proteomes" id="UP000321155">
    <property type="component" value="Unassembled WGS sequence"/>
</dbReference>
<proteinExistence type="predicted"/>
<evidence type="ECO:0000256" key="1">
    <source>
        <dbReference type="SAM" id="MobiDB-lite"/>
    </source>
</evidence>
<reference evidence="3 7" key="3">
    <citation type="submission" date="2019-07" db="EMBL/GenBank/DDBJ databases">
        <title>Whole genome shotgun sequence of Kocuria flava NBRC 107626.</title>
        <authorList>
            <person name="Hosoyama A."/>
            <person name="Uohara A."/>
            <person name="Ohji S."/>
            <person name="Ichikawa N."/>
        </authorList>
    </citation>
    <scope>NUCLEOTIDE SEQUENCE [LARGE SCALE GENOMIC DNA]</scope>
    <source>
        <strain evidence="3 7">NBRC 107626</strain>
    </source>
</reference>
<feature type="compositionally biased region" description="Basic and acidic residues" evidence="1">
    <location>
        <begin position="18"/>
        <end position="48"/>
    </location>
</feature>
<dbReference type="RefSeq" id="WP_058857228.1">
    <property type="nucleotide sequence ID" value="NZ_BJZR01000062.1"/>
</dbReference>
<feature type="compositionally biased region" description="Acidic residues" evidence="1">
    <location>
        <begin position="55"/>
        <end position="76"/>
    </location>
</feature>
<dbReference type="STRING" id="446860.AS188_00710"/>
<dbReference type="EMBL" id="CP013254">
    <property type="protein sequence ID" value="ALU38514.1"/>
    <property type="molecule type" value="Genomic_DNA"/>
</dbReference>
<reference evidence="4 6" key="2">
    <citation type="submission" date="2015-12" db="EMBL/GenBank/DDBJ databases">
        <authorList>
            <person name="Shamseldin A."/>
            <person name="Moawad H."/>
            <person name="Abd El-Rahim W.M."/>
            <person name="Sadowsky M.J."/>
        </authorList>
    </citation>
    <scope>NUCLEOTIDE SEQUENCE [LARGE SCALE GENOMIC DNA]</scope>
    <source>
        <strain evidence="4 6">S43</strain>
    </source>
</reference>
<name>A0A0U2XJG0_9MICC</name>
<sequence length="76" mass="8553">MTDAPGTPFDASFEADEADRLEQTLEAERPEVAEHDEETPAHLRDRSAESSLEADPTDLEEQELEVDLREPEDEQA</sequence>
<dbReference type="Proteomes" id="UP000234632">
    <property type="component" value="Unassembled WGS sequence"/>
</dbReference>
<evidence type="ECO:0000313" key="4">
    <source>
        <dbReference type="EMBL" id="PLC11968.1"/>
    </source>
</evidence>
<evidence type="ECO:0000313" key="6">
    <source>
        <dbReference type="Proteomes" id="UP000234632"/>
    </source>
</evidence>
<evidence type="ECO:0000313" key="7">
    <source>
        <dbReference type="Proteomes" id="UP000321155"/>
    </source>
</evidence>
<evidence type="ECO:0000313" key="2">
    <source>
        <dbReference type="EMBL" id="ALU38514.1"/>
    </source>
</evidence>
<feature type="region of interest" description="Disordered" evidence="1">
    <location>
        <begin position="1"/>
        <end position="76"/>
    </location>
</feature>
<dbReference type="AlphaFoldDB" id="A0A0U2XJG0"/>
<gene>
    <name evidence="2" type="ORF">AS188_00710</name>
    <name evidence="4" type="ORF">AUQ48_06640</name>
    <name evidence="3" type="ORF">KFL01_20990</name>
</gene>
<evidence type="ECO:0000313" key="3">
    <source>
        <dbReference type="EMBL" id="GEO92793.1"/>
    </source>
</evidence>
<protein>
    <submittedName>
        <fullName evidence="2">Uncharacterized protein</fullName>
    </submittedName>
</protein>
<dbReference type="EMBL" id="BJZR01000062">
    <property type="protein sequence ID" value="GEO92793.1"/>
    <property type="molecule type" value="Genomic_DNA"/>
</dbReference>
<evidence type="ECO:0000313" key="5">
    <source>
        <dbReference type="Proteomes" id="UP000057181"/>
    </source>
</evidence>
<accession>A0A0U2XJG0</accession>
<reference evidence="2 5" key="1">
    <citation type="submission" date="2015-11" db="EMBL/GenBank/DDBJ databases">
        <title>Complete Genome Sequence of Kocuria flava strain HO-9041.</title>
        <authorList>
            <person name="Zhou M."/>
            <person name="Dai J."/>
        </authorList>
    </citation>
    <scope>NUCLEOTIDE SEQUENCE [LARGE SCALE GENOMIC DNA]</scope>
    <source>
        <strain evidence="2 5">HO-9041</strain>
    </source>
</reference>
<keyword evidence="7" id="KW-1185">Reference proteome</keyword>
<dbReference type="Proteomes" id="UP000057181">
    <property type="component" value="Chromosome"/>
</dbReference>
<organism evidence="2 5">
    <name type="scientific">Kocuria flava</name>
    <dbReference type="NCBI Taxonomy" id="446860"/>
    <lineage>
        <taxon>Bacteria</taxon>
        <taxon>Bacillati</taxon>
        <taxon>Actinomycetota</taxon>
        <taxon>Actinomycetes</taxon>
        <taxon>Micrococcales</taxon>
        <taxon>Micrococcaceae</taxon>
        <taxon>Kocuria</taxon>
    </lineage>
</organism>
<dbReference type="KEGG" id="kfv:AS188_00710"/>